<keyword evidence="2" id="KW-0521">NADP</keyword>
<feature type="domain" description="NmrA-like" evidence="3">
    <location>
        <begin position="5"/>
        <end position="264"/>
    </location>
</feature>
<gene>
    <name evidence="4" type="ORF">FE257_004183</name>
</gene>
<reference evidence="4" key="1">
    <citation type="journal article" date="2019" name="Beilstein J. Org. Chem.">
        <title>Nanangenines: drimane sesquiterpenoids as the dominant metabolite cohort of a novel Australian fungus, Aspergillus nanangensis.</title>
        <authorList>
            <person name="Lacey H.J."/>
            <person name="Gilchrist C.L.M."/>
            <person name="Crombie A."/>
            <person name="Kalaitzis J.A."/>
            <person name="Vuong D."/>
            <person name="Rutledge P.J."/>
            <person name="Turner P."/>
            <person name="Pitt J.I."/>
            <person name="Lacey E."/>
            <person name="Chooi Y.H."/>
            <person name="Piggott A.M."/>
        </authorList>
    </citation>
    <scope>NUCLEOTIDE SEQUENCE</scope>
    <source>
        <strain evidence="4">MST-FP2251</strain>
    </source>
</reference>
<dbReference type="Proteomes" id="UP001194746">
    <property type="component" value="Unassembled WGS sequence"/>
</dbReference>
<dbReference type="SUPFAM" id="SSF51735">
    <property type="entry name" value="NAD(P)-binding Rossmann-fold domains"/>
    <property type="match status" value="1"/>
</dbReference>
<organism evidence="4 5">
    <name type="scientific">Aspergillus nanangensis</name>
    <dbReference type="NCBI Taxonomy" id="2582783"/>
    <lineage>
        <taxon>Eukaryota</taxon>
        <taxon>Fungi</taxon>
        <taxon>Dikarya</taxon>
        <taxon>Ascomycota</taxon>
        <taxon>Pezizomycotina</taxon>
        <taxon>Eurotiomycetes</taxon>
        <taxon>Eurotiomycetidae</taxon>
        <taxon>Eurotiales</taxon>
        <taxon>Aspergillaceae</taxon>
        <taxon>Aspergillus</taxon>
        <taxon>Aspergillus subgen. Circumdati</taxon>
    </lineage>
</organism>
<reference evidence="4" key="2">
    <citation type="submission" date="2020-02" db="EMBL/GenBank/DDBJ databases">
        <authorList>
            <person name="Gilchrist C.L.M."/>
            <person name="Chooi Y.-H."/>
        </authorList>
    </citation>
    <scope>NUCLEOTIDE SEQUENCE</scope>
    <source>
        <strain evidence="4">MST-FP2251</strain>
    </source>
</reference>
<evidence type="ECO:0000259" key="3">
    <source>
        <dbReference type="Pfam" id="PF05368"/>
    </source>
</evidence>
<dbReference type="AlphaFoldDB" id="A0AAD4GX95"/>
<comment type="similarity">
    <text evidence="1">Belongs to the NmrA-type oxidoreductase family.</text>
</comment>
<evidence type="ECO:0000256" key="1">
    <source>
        <dbReference type="ARBA" id="ARBA00006328"/>
    </source>
</evidence>
<dbReference type="PANTHER" id="PTHR42748">
    <property type="entry name" value="NITROGEN METABOLITE REPRESSION PROTEIN NMRA FAMILY MEMBER"/>
    <property type="match status" value="1"/>
</dbReference>
<name>A0AAD4GX95_ASPNN</name>
<dbReference type="Gene3D" id="3.90.25.10">
    <property type="entry name" value="UDP-galactose 4-epimerase, domain 1"/>
    <property type="match status" value="1"/>
</dbReference>
<evidence type="ECO:0000313" key="4">
    <source>
        <dbReference type="EMBL" id="KAF9891328.1"/>
    </source>
</evidence>
<evidence type="ECO:0000313" key="5">
    <source>
        <dbReference type="Proteomes" id="UP001194746"/>
    </source>
</evidence>
<dbReference type="InterPro" id="IPR036291">
    <property type="entry name" value="NAD(P)-bd_dom_sf"/>
</dbReference>
<dbReference type="Pfam" id="PF05368">
    <property type="entry name" value="NmrA"/>
    <property type="match status" value="1"/>
</dbReference>
<dbReference type="InterPro" id="IPR008030">
    <property type="entry name" value="NmrA-like"/>
</dbReference>
<keyword evidence="5" id="KW-1185">Reference proteome</keyword>
<proteinExistence type="inferred from homology"/>
<evidence type="ECO:0000256" key="2">
    <source>
        <dbReference type="ARBA" id="ARBA00022857"/>
    </source>
</evidence>
<comment type="caution">
    <text evidence="4">The sequence shown here is derived from an EMBL/GenBank/DDBJ whole genome shotgun (WGS) entry which is preliminary data.</text>
</comment>
<accession>A0AAD4GX95</accession>
<dbReference type="PANTHER" id="PTHR42748:SF7">
    <property type="entry name" value="NMRA LIKE REDOX SENSOR 1-RELATED"/>
    <property type="match status" value="1"/>
</dbReference>
<sequence length="345" mass="37748">MISSKKTIVVIGGTGMVGGSVARSLKDNPDFQVILTTRDPNSEKACQLREQGCLLVKADSWNASELDTAFSGAWGVFLNTDSDDLNFKNEVGPPESAMGKIVIDAAIRQGVQYFVFQGLPQANRLTNGEVSILSFDNKNAIAHYGRKAGFESFVEVNIGWAMDICFMETYGKAFGGFATIPDSEGFLSLKIFPMTTKDNDAEPIPWTSVRDDYGDAVHAVFLDPPKYSNRIIWAISDAVGFQTVVDAYNRLTGTDVARYVPQTEPLKAATPGKTKEVNGLRNYCHYMKGKYCNGVVTNDELLQEMRTLKALASQARGRGTVSPQTFEGFLRDHGSVKLQPPASKI</sequence>
<dbReference type="Gene3D" id="3.40.50.720">
    <property type="entry name" value="NAD(P)-binding Rossmann-like Domain"/>
    <property type="match status" value="1"/>
</dbReference>
<dbReference type="GO" id="GO:0005634">
    <property type="term" value="C:nucleus"/>
    <property type="evidence" value="ECO:0007669"/>
    <property type="project" value="TreeGrafter"/>
</dbReference>
<dbReference type="InterPro" id="IPR051164">
    <property type="entry name" value="NmrA-like_oxidored"/>
</dbReference>
<dbReference type="EMBL" id="VCAU01000019">
    <property type="protein sequence ID" value="KAF9891328.1"/>
    <property type="molecule type" value="Genomic_DNA"/>
</dbReference>
<protein>
    <recommendedName>
        <fullName evidence="3">NmrA-like domain-containing protein</fullName>
    </recommendedName>
</protein>